<dbReference type="InterPro" id="IPR001881">
    <property type="entry name" value="EGF-like_Ca-bd_dom"/>
</dbReference>
<dbReference type="PROSITE" id="PS00010">
    <property type="entry name" value="ASX_HYDROXYL"/>
    <property type="match status" value="1"/>
</dbReference>
<feature type="disulfide bond" evidence="2">
    <location>
        <begin position="31"/>
        <end position="48"/>
    </location>
</feature>
<evidence type="ECO:0000259" key="5">
    <source>
        <dbReference type="PROSITE" id="PS50026"/>
    </source>
</evidence>
<dbReference type="FunFam" id="2.10.25.10:FF:000226">
    <property type="entry name" value="EGF-like repeat and discoidin I-like domain-containing protein 3"/>
    <property type="match status" value="1"/>
</dbReference>
<dbReference type="PROSITE" id="PS01286">
    <property type="entry name" value="FA58C_2"/>
    <property type="match status" value="1"/>
</dbReference>
<dbReference type="RefSeq" id="XP_012692026.1">
    <property type="nucleotide sequence ID" value="XM_012836572.3"/>
</dbReference>
<dbReference type="Pfam" id="PF00754">
    <property type="entry name" value="F5_F8_type_C"/>
    <property type="match status" value="2"/>
</dbReference>
<dbReference type="GO" id="GO:0038023">
    <property type="term" value="F:signaling receptor activity"/>
    <property type="evidence" value="ECO:0007669"/>
    <property type="project" value="TreeGrafter"/>
</dbReference>
<accession>A0A6P3W852</accession>
<dbReference type="InterPro" id="IPR000742">
    <property type="entry name" value="EGF"/>
</dbReference>
<dbReference type="PROSITE" id="PS01186">
    <property type="entry name" value="EGF_2"/>
    <property type="match status" value="2"/>
</dbReference>
<dbReference type="Proteomes" id="UP000515152">
    <property type="component" value="Chromosome 6"/>
</dbReference>
<feature type="disulfide bond" evidence="2">
    <location>
        <begin position="135"/>
        <end position="144"/>
    </location>
</feature>
<sequence>MKLHSLRIFLPFLLVCTVCIVSGDYCEVNQCHNGATCVTGIGEEPFLCICADGFTGNTCNVTENGPCIPNPCQNDGVCEVVTNTRRGDVFNEYFCKCQPGFEGPHCQINVNDCAEEPCKNGGLCRDLDGDYACLCHSPYVGKQCQVRCTSLLGMEGGSVDESQITSSSVNSGILGLQRWGPELARLNNQGIVNAWSSAPLDKNPWIEIDLQKKMRLTGIITQGASRMGAAEYVKAFKMAYSFDGKTYVTFRTFGQKKDKVFVGNVDNDGTKTNMFDPPIVAQYIRVVPLICRKACTLRMELIGCELNVYSNTAGCSSPLGMKSRLISDEKLSASSAFRTWGLDAFTWLPLYARLDKQGKTNAWSAASNNRSEWLQVDLDSPKRVTGIITQGAKDFGVVQFVSAFKVAYSDDGFSWQLLKDPTTRTDKIFQGNVDNNTHKKNMFDPPFYARFVRFLPWEWNERITVRIELLGCDE</sequence>
<keyword evidence="3" id="KW-0732">Signal</keyword>
<feature type="disulfide bond" evidence="2">
    <location>
        <begin position="97"/>
        <end position="106"/>
    </location>
</feature>
<evidence type="ECO:0000313" key="8">
    <source>
        <dbReference type="RefSeq" id="XP_031424896.1"/>
    </source>
</evidence>
<dbReference type="PROSITE" id="PS01187">
    <property type="entry name" value="EGF_CA"/>
    <property type="match status" value="1"/>
</dbReference>
<dbReference type="InterPro" id="IPR018097">
    <property type="entry name" value="EGF_Ca-bd_CS"/>
</dbReference>
<dbReference type="SMART" id="SM00179">
    <property type="entry name" value="EGF_CA"/>
    <property type="match status" value="3"/>
</dbReference>
<dbReference type="InterPro" id="IPR000152">
    <property type="entry name" value="EGF-type_Asp/Asn_hydroxyl_site"/>
</dbReference>
<evidence type="ECO:0000313" key="6">
    <source>
        <dbReference type="Proteomes" id="UP000515152"/>
    </source>
</evidence>
<dbReference type="PROSITE" id="PS00022">
    <property type="entry name" value="EGF_1"/>
    <property type="match status" value="3"/>
</dbReference>
<dbReference type="InterPro" id="IPR050633">
    <property type="entry name" value="Neuropilin_MCO_CoagFactor"/>
</dbReference>
<name>A0A6P3W852_CLUHA</name>
<dbReference type="GeneTree" id="ENSGT00940000156049"/>
<dbReference type="SMART" id="SM00231">
    <property type="entry name" value="FA58C"/>
    <property type="match status" value="2"/>
</dbReference>
<dbReference type="PANTHER" id="PTHR46806">
    <property type="entry name" value="F5/8 TYPE C DOMAIN-CONTAINING PROTEIN"/>
    <property type="match status" value="1"/>
</dbReference>
<dbReference type="SUPFAM" id="SSF57196">
    <property type="entry name" value="EGF/Laminin"/>
    <property type="match status" value="3"/>
</dbReference>
<dbReference type="GO" id="GO:0005886">
    <property type="term" value="C:plasma membrane"/>
    <property type="evidence" value="ECO:0007669"/>
    <property type="project" value="TreeGrafter"/>
</dbReference>
<dbReference type="Gene3D" id="2.60.120.260">
    <property type="entry name" value="Galactose-binding domain-like"/>
    <property type="match status" value="2"/>
</dbReference>
<comment type="caution">
    <text evidence="2">Lacks conserved residue(s) required for the propagation of feature annotation.</text>
</comment>
<dbReference type="GeneID" id="105908100"/>
<feature type="chain" id="PRO_5044646636" evidence="3">
    <location>
        <begin position="24"/>
        <end position="474"/>
    </location>
</feature>
<feature type="domain" description="F5/8 type C" evidence="4">
    <location>
        <begin position="148"/>
        <end position="304"/>
    </location>
</feature>
<keyword evidence="1 2" id="KW-1015">Disulfide bond</keyword>
<feature type="domain" description="EGF-like" evidence="5">
    <location>
        <begin position="63"/>
        <end position="107"/>
    </location>
</feature>
<dbReference type="Gene3D" id="2.10.25.10">
    <property type="entry name" value="Laminin"/>
    <property type="match status" value="3"/>
</dbReference>
<protein>
    <submittedName>
        <fullName evidence="7 8">Lactadherin-like</fullName>
    </submittedName>
</protein>
<dbReference type="OrthoDB" id="2121828at2759"/>
<dbReference type="SMART" id="SM00181">
    <property type="entry name" value="EGF"/>
    <property type="match status" value="3"/>
</dbReference>
<dbReference type="GO" id="GO:0005509">
    <property type="term" value="F:calcium ion binding"/>
    <property type="evidence" value="ECO:0007669"/>
    <property type="project" value="InterPro"/>
</dbReference>
<dbReference type="Pfam" id="PF00008">
    <property type="entry name" value="EGF"/>
    <property type="match status" value="3"/>
</dbReference>
<evidence type="ECO:0000256" key="1">
    <source>
        <dbReference type="ARBA" id="ARBA00023157"/>
    </source>
</evidence>
<dbReference type="RefSeq" id="XP_031424896.1">
    <property type="nucleotide sequence ID" value="XM_031569036.2"/>
</dbReference>
<dbReference type="PROSITE" id="PS01285">
    <property type="entry name" value="FA58C_1"/>
    <property type="match status" value="2"/>
</dbReference>
<organism evidence="6 7">
    <name type="scientific">Clupea harengus</name>
    <name type="common">Atlantic herring</name>
    <dbReference type="NCBI Taxonomy" id="7950"/>
    <lineage>
        <taxon>Eukaryota</taxon>
        <taxon>Metazoa</taxon>
        <taxon>Chordata</taxon>
        <taxon>Craniata</taxon>
        <taxon>Vertebrata</taxon>
        <taxon>Euteleostomi</taxon>
        <taxon>Actinopterygii</taxon>
        <taxon>Neopterygii</taxon>
        <taxon>Teleostei</taxon>
        <taxon>Clupei</taxon>
        <taxon>Clupeiformes</taxon>
        <taxon>Clupeoidei</taxon>
        <taxon>Clupeidae</taxon>
        <taxon>Clupea</taxon>
    </lineage>
</organism>
<feature type="domain" description="F5/8 type C" evidence="4">
    <location>
        <begin position="315"/>
        <end position="472"/>
    </location>
</feature>
<dbReference type="PANTHER" id="PTHR46806:SF11">
    <property type="entry name" value="MILK FAT GLOBULE EGF AND FACTOR V_VIII DOMAIN CONTAINING"/>
    <property type="match status" value="1"/>
</dbReference>
<evidence type="ECO:0000259" key="4">
    <source>
        <dbReference type="PROSITE" id="PS50022"/>
    </source>
</evidence>
<dbReference type="PROSITE" id="PS50022">
    <property type="entry name" value="FA58C_3"/>
    <property type="match status" value="2"/>
</dbReference>
<dbReference type="AlphaFoldDB" id="A0A6P3W852"/>
<reference evidence="7 8" key="1">
    <citation type="submission" date="2025-04" db="UniProtKB">
        <authorList>
            <consortium name="RefSeq"/>
        </authorList>
    </citation>
    <scope>IDENTIFICATION</scope>
</reference>
<feature type="signal peptide" evidence="3">
    <location>
        <begin position="1"/>
        <end position="23"/>
    </location>
</feature>
<dbReference type="InterPro" id="IPR008979">
    <property type="entry name" value="Galactose-bd-like_sf"/>
</dbReference>
<feature type="domain" description="EGF-like" evidence="5">
    <location>
        <begin position="109"/>
        <end position="145"/>
    </location>
</feature>
<feature type="domain" description="EGF-like" evidence="5">
    <location>
        <begin position="22"/>
        <end position="60"/>
    </location>
</feature>
<dbReference type="InterPro" id="IPR000421">
    <property type="entry name" value="FA58C"/>
</dbReference>
<evidence type="ECO:0000256" key="3">
    <source>
        <dbReference type="SAM" id="SignalP"/>
    </source>
</evidence>
<keyword evidence="2" id="KW-0245">EGF-like domain</keyword>
<proteinExistence type="predicted"/>
<keyword evidence="6" id="KW-1185">Reference proteome</keyword>
<dbReference type="SUPFAM" id="SSF49785">
    <property type="entry name" value="Galactose-binding domain-like"/>
    <property type="match status" value="2"/>
</dbReference>
<dbReference type="CDD" id="cd00054">
    <property type="entry name" value="EGF_CA"/>
    <property type="match status" value="3"/>
</dbReference>
<dbReference type="CDD" id="cd00057">
    <property type="entry name" value="FA58C"/>
    <property type="match status" value="2"/>
</dbReference>
<dbReference type="FunFam" id="2.60.120.260:FF:000002">
    <property type="entry name" value="Coagulation factor VIII"/>
    <property type="match status" value="2"/>
</dbReference>
<feature type="disulfide bond" evidence="2">
    <location>
        <begin position="50"/>
        <end position="59"/>
    </location>
</feature>
<gene>
    <name evidence="7 8" type="primary">LOC105908100</name>
</gene>
<dbReference type="KEGG" id="char:105908100"/>
<evidence type="ECO:0000256" key="2">
    <source>
        <dbReference type="PROSITE-ProRule" id="PRU00076"/>
    </source>
</evidence>
<dbReference type="PROSITE" id="PS50026">
    <property type="entry name" value="EGF_3"/>
    <property type="match status" value="3"/>
</dbReference>
<evidence type="ECO:0000313" key="7">
    <source>
        <dbReference type="RefSeq" id="XP_012692026.1"/>
    </source>
</evidence>